<name>A0ABU8B5I7_9BRAD</name>
<dbReference type="PANTHER" id="PTHR47472:SF1">
    <property type="entry name" value="DUF1446-DOMAIN-CONTAINING PROTEIN"/>
    <property type="match status" value="1"/>
</dbReference>
<feature type="domain" description="Acyclic terpene utilisation N-terminal" evidence="1">
    <location>
        <begin position="11"/>
        <end position="438"/>
    </location>
</feature>
<dbReference type="Pfam" id="PF07287">
    <property type="entry name" value="AtuA"/>
    <property type="match status" value="1"/>
</dbReference>
<organism evidence="2 3">
    <name type="scientific">Bradyrhizobium algeriense</name>
    <dbReference type="NCBI Taxonomy" id="634784"/>
    <lineage>
        <taxon>Bacteria</taxon>
        <taxon>Pseudomonadati</taxon>
        <taxon>Pseudomonadota</taxon>
        <taxon>Alphaproteobacteria</taxon>
        <taxon>Hyphomicrobiales</taxon>
        <taxon>Nitrobacteraceae</taxon>
        <taxon>Bradyrhizobium</taxon>
    </lineage>
</organism>
<reference evidence="2 3" key="1">
    <citation type="submission" date="2024-02" db="EMBL/GenBank/DDBJ databases">
        <title>Adaptive strategies in a cosmopolitan and abundant soil bacterium.</title>
        <authorList>
            <person name="Carini P."/>
        </authorList>
    </citation>
    <scope>NUCLEOTIDE SEQUENCE [LARGE SCALE GENOMIC DNA]</scope>
    <source>
        <strain evidence="2 3">AZCC 1608</strain>
    </source>
</reference>
<dbReference type="PANTHER" id="PTHR47472">
    <property type="entry name" value="PROPIONYL-COA CARBOXYLASE"/>
    <property type="match status" value="1"/>
</dbReference>
<dbReference type="RefSeq" id="WP_334478365.1">
    <property type="nucleotide sequence ID" value="NZ_JAZHRV010000001.1"/>
</dbReference>
<sequence length="440" mass="46281">MDTSSSESVRRIGGGAGFAGDRIDPAVALAGSDAIDAVVLECLAERTLVPGLRARRQNPDAGSDPRLRRRLLPLLPAAHKTGCRIISNLGAANPAAAARQIARLADEVGAPGMRVAGVVGDDVVRHADAIAWEEPIQGTLLGAHAYLGTEGLIAAISEGADVVVTGRVADSALFAAELMPFLDGTDDAFANAVMIGHLLECSGQVTGGNFEAPGGGSLDGASYARLGYPIARVERDGSAVIHILDGAPGRVDRLTCTLQLLYEIHDPSAYITPDAIVDFSKVRIEELGNNRVRVSGARKVGRPEKLKVSGFVERPGTHADVEMSYAGTGALTRARHAAEALRIRLEYFAEDAIRIDIVGVDSVLSGASLPSNASPPEVRIHVSAFCRDEEEAQSIEDEMYTLSICGPAGGGSMRSERRPRVTVIDGLIDRSLVETTVVWG</sequence>
<dbReference type="Proteomes" id="UP001364224">
    <property type="component" value="Unassembled WGS sequence"/>
</dbReference>
<comment type="caution">
    <text evidence="2">The sequence shown here is derived from an EMBL/GenBank/DDBJ whole genome shotgun (WGS) entry which is preliminary data.</text>
</comment>
<gene>
    <name evidence="2" type="ORF">V1286_001331</name>
</gene>
<protein>
    <recommendedName>
        <fullName evidence="1">Acyclic terpene utilisation N-terminal domain-containing protein</fullName>
    </recommendedName>
</protein>
<evidence type="ECO:0000313" key="2">
    <source>
        <dbReference type="EMBL" id="MEH2553802.1"/>
    </source>
</evidence>
<proteinExistence type="predicted"/>
<accession>A0ABU8B5I7</accession>
<keyword evidence="3" id="KW-1185">Reference proteome</keyword>
<dbReference type="EMBL" id="JAZHRV010000001">
    <property type="protein sequence ID" value="MEH2553802.1"/>
    <property type="molecule type" value="Genomic_DNA"/>
</dbReference>
<evidence type="ECO:0000259" key="1">
    <source>
        <dbReference type="Pfam" id="PF07287"/>
    </source>
</evidence>
<evidence type="ECO:0000313" key="3">
    <source>
        <dbReference type="Proteomes" id="UP001364224"/>
    </source>
</evidence>
<dbReference type="InterPro" id="IPR010839">
    <property type="entry name" value="AtuA_N"/>
</dbReference>